<dbReference type="RefSeq" id="WP_126157499.1">
    <property type="nucleotide sequence ID" value="NZ_RQXW01000003.1"/>
</dbReference>
<protein>
    <recommendedName>
        <fullName evidence="3">DNA polymerase III subunit alpha</fullName>
        <ecNumber evidence="2">2.7.7.7</ecNumber>
    </recommendedName>
</protein>
<keyword evidence="5 11" id="KW-0808">Transferase</keyword>
<keyword evidence="12" id="KW-1185">Reference proteome</keyword>
<dbReference type="Pfam" id="PF20914">
    <property type="entry name" value="DNA_pol_IIIA_C"/>
    <property type="match status" value="1"/>
</dbReference>
<dbReference type="InterPro" id="IPR016195">
    <property type="entry name" value="Pol/histidinol_Pase-like"/>
</dbReference>
<dbReference type="Gene3D" id="2.40.50.140">
    <property type="entry name" value="Nucleic acid-binding proteins"/>
    <property type="match status" value="1"/>
</dbReference>
<evidence type="ECO:0000256" key="7">
    <source>
        <dbReference type="ARBA" id="ARBA00022705"/>
    </source>
</evidence>
<dbReference type="Gene3D" id="1.10.10.1600">
    <property type="entry name" value="Bacterial DNA polymerase III alpha subunit, thumb domain"/>
    <property type="match status" value="1"/>
</dbReference>
<comment type="subcellular location">
    <subcellularLocation>
        <location evidence="1">Cytoplasm</location>
    </subcellularLocation>
</comment>
<dbReference type="Gene3D" id="1.10.150.870">
    <property type="match status" value="1"/>
</dbReference>
<dbReference type="AlphaFoldDB" id="A0A430KUB1"/>
<comment type="caution">
    <text evidence="11">The sequence shown here is derived from an EMBL/GenBank/DDBJ whole genome shotgun (WGS) entry which is preliminary data.</text>
</comment>
<dbReference type="SMART" id="SM00481">
    <property type="entry name" value="POLIIIAc"/>
    <property type="match status" value="1"/>
</dbReference>
<dbReference type="GO" id="GO:0005737">
    <property type="term" value="C:cytoplasm"/>
    <property type="evidence" value="ECO:0007669"/>
    <property type="project" value="UniProtKB-SubCell"/>
</dbReference>
<dbReference type="InterPro" id="IPR012340">
    <property type="entry name" value="NA-bd_OB-fold"/>
</dbReference>
<dbReference type="Pfam" id="PF07733">
    <property type="entry name" value="DNA_pol3_alpha"/>
    <property type="match status" value="1"/>
</dbReference>
<dbReference type="EC" id="2.7.7.7" evidence="2"/>
<dbReference type="SUPFAM" id="SSF89550">
    <property type="entry name" value="PHP domain-like"/>
    <property type="match status" value="1"/>
</dbReference>
<reference evidence="11 12" key="1">
    <citation type="submission" date="2018-11" db="EMBL/GenBank/DDBJ databases">
        <title>The draft genome sequence of Amphritea opalescens ANRC-JH13T.</title>
        <authorList>
            <person name="Fang Z."/>
            <person name="Zhang Y."/>
            <person name="Han X."/>
        </authorList>
    </citation>
    <scope>NUCLEOTIDE SEQUENCE [LARGE SCALE GENOMIC DNA]</scope>
    <source>
        <strain evidence="11 12">ANRC-JH13</strain>
    </source>
</reference>
<dbReference type="InterPro" id="IPR029460">
    <property type="entry name" value="DNAPol_HHH"/>
</dbReference>
<dbReference type="Pfam" id="PF02811">
    <property type="entry name" value="PHP"/>
    <property type="match status" value="1"/>
</dbReference>
<dbReference type="InterPro" id="IPR004365">
    <property type="entry name" value="NA-bd_OB_tRNA"/>
</dbReference>
<feature type="domain" description="Polymerase/histidinol phosphatase N-terminal" evidence="10">
    <location>
        <begin position="7"/>
        <end position="74"/>
    </location>
</feature>
<evidence type="ECO:0000256" key="8">
    <source>
        <dbReference type="ARBA" id="ARBA00022932"/>
    </source>
</evidence>
<evidence type="ECO:0000256" key="1">
    <source>
        <dbReference type="ARBA" id="ARBA00004496"/>
    </source>
</evidence>
<dbReference type="GO" id="GO:0003887">
    <property type="term" value="F:DNA-directed DNA polymerase activity"/>
    <property type="evidence" value="ECO:0007669"/>
    <property type="project" value="UniProtKB-KW"/>
</dbReference>
<keyword evidence="7" id="KW-0235">DNA replication</keyword>
<evidence type="ECO:0000256" key="3">
    <source>
        <dbReference type="ARBA" id="ARBA00019114"/>
    </source>
</evidence>
<dbReference type="InterPro" id="IPR048472">
    <property type="entry name" value="DNA_pol_IIIA_C"/>
</dbReference>
<comment type="catalytic activity">
    <reaction evidence="9">
        <text>DNA(n) + a 2'-deoxyribonucleoside 5'-triphosphate = DNA(n+1) + diphosphate</text>
        <dbReference type="Rhea" id="RHEA:22508"/>
        <dbReference type="Rhea" id="RHEA-COMP:17339"/>
        <dbReference type="Rhea" id="RHEA-COMP:17340"/>
        <dbReference type="ChEBI" id="CHEBI:33019"/>
        <dbReference type="ChEBI" id="CHEBI:61560"/>
        <dbReference type="ChEBI" id="CHEBI:173112"/>
        <dbReference type="EC" id="2.7.7.7"/>
    </reaction>
</comment>
<dbReference type="EMBL" id="RQXW01000003">
    <property type="protein sequence ID" value="RTE66914.1"/>
    <property type="molecule type" value="Genomic_DNA"/>
</dbReference>
<evidence type="ECO:0000313" key="12">
    <source>
        <dbReference type="Proteomes" id="UP000283087"/>
    </source>
</evidence>
<dbReference type="Proteomes" id="UP000283087">
    <property type="component" value="Unassembled WGS sequence"/>
</dbReference>
<dbReference type="Pfam" id="PF14579">
    <property type="entry name" value="HHH_6"/>
    <property type="match status" value="1"/>
</dbReference>
<keyword evidence="6 11" id="KW-0548">Nucleotidyltransferase</keyword>
<dbReference type="FunFam" id="1.10.150.870:FF:000001">
    <property type="entry name" value="DNA polymerase III subunit alpha"/>
    <property type="match status" value="1"/>
</dbReference>
<dbReference type="NCBIfam" id="NF004226">
    <property type="entry name" value="PRK05673.1"/>
    <property type="match status" value="1"/>
</dbReference>
<dbReference type="InterPro" id="IPR041931">
    <property type="entry name" value="DNA_pol3_alpha_thumb_dom"/>
</dbReference>
<dbReference type="Pfam" id="PF01336">
    <property type="entry name" value="tRNA_anti-codon"/>
    <property type="match status" value="1"/>
</dbReference>
<evidence type="ECO:0000256" key="9">
    <source>
        <dbReference type="ARBA" id="ARBA00049244"/>
    </source>
</evidence>
<dbReference type="FunFam" id="1.10.10.1600:FF:000001">
    <property type="entry name" value="DNA polymerase III subunit alpha"/>
    <property type="match status" value="1"/>
</dbReference>
<keyword evidence="4" id="KW-0963">Cytoplasm</keyword>
<dbReference type="NCBIfam" id="TIGR00594">
    <property type="entry name" value="polc"/>
    <property type="match status" value="1"/>
</dbReference>
<evidence type="ECO:0000256" key="4">
    <source>
        <dbReference type="ARBA" id="ARBA00022490"/>
    </source>
</evidence>
<evidence type="ECO:0000256" key="6">
    <source>
        <dbReference type="ARBA" id="ARBA00022695"/>
    </source>
</evidence>
<dbReference type="InterPro" id="IPR003141">
    <property type="entry name" value="Pol/His_phosphatase_N"/>
</dbReference>
<dbReference type="CDD" id="cd07433">
    <property type="entry name" value="PHP_PolIIIA_DnaE1"/>
    <property type="match status" value="1"/>
</dbReference>
<dbReference type="CDD" id="cd04485">
    <property type="entry name" value="DnaE_OBF"/>
    <property type="match status" value="1"/>
</dbReference>
<dbReference type="PANTHER" id="PTHR32294">
    <property type="entry name" value="DNA POLYMERASE III SUBUNIT ALPHA"/>
    <property type="match status" value="1"/>
</dbReference>
<keyword evidence="8" id="KW-0239">DNA-directed DNA polymerase</keyword>
<dbReference type="OrthoDB" id="9803237at2"/>
<evidence type="ECO:0000256" key="5">
    <source>
        <dbReference type="ARBA" id="ARBA00022679"/>
    </source>
</evidence>
<gene>
    <name evidence="11" type="ORF">EH243_04765</name>
</gene>
<dbReference type="InterPro" id="IPR004013">
    <property type="entry name" value="PHP_dom"/>
</dbReference>
<evidence type="ECO:0000313" key="11">
    <source>
        <dbReference type="EMBL" id="RTE66914.1"/>
    </source>
</evidence>
<dbReference type="GO" id="GO:0008408">
    <property type="term" value="F:3'-5' exonuclease activity"/>
    <property type="evidence" value="ECO:0007669"/>
    <property type="project" value="InterPro"/>
</dbReference>
<organism evidence="11 12">
    <name type="scientific">Amphritea opalescens</name>
    <dbReference type="NCBI Taxonomy" id="2490544"/>
    <lineage>
        <taxon>Bacteria</taxon>
        <taxon>Pseudomonadati</taxon>
        <taxon>Pseudomonadota</taxon>
        <taxon>Gammaproteobacteria</taxon>
        <taxon>Oceanospirillales</taxon>
        <taxon>Oceanospirillaceae</taxon>
        <taxon>Amphritea</taxon>
    </lineage>
</organism>
<dbReference type="InterPro" id="IPR011708">
    <property type="entry name" value="DNA_pol3_alpha_NTPase_dom"/>
</dbReference>
<dbReference type="Gene3D" id="3.20.20.140">
    <property type="entry name" value="Metal-dependent hydrolases"/>
    <property type="match status" value="1"/>
</dbReference>
<accession>A0A430KUB1</accession>
<proteinExistence type="predicted"/>
<dbReference type="GO" id="GO:0003676">
    <property type="term" value="F:nucleic acid binding"/>
    <property type="evidence" value="ECO:0007669"/>
    <property type="project" value="InterPro"/>
</dbReference>
<sequence length="1164" mass="130545">MTDPAFVHLRLHTEFSLVDGLVRIKELVKVAKDQQIPAIAITDQVNLFALIKFFKATTGAGIKPIFGADIWIENETDPEDTPHRMTLLAMNDKGYRNLMELISLAYEKGQNIQPELALLKRSWIADRSEGLIALSGAKDGEVGRALADNDSAHAVLAQWQAVFPDRFYLEIQRTGRPGDESCVHATVQLAHETGCPLVATNEVMFLRPEDFEAHEVRVCINQGRTLEDPHRPKNYSEQQYLRSAEEMVELFSDIPSAVANTVEIAKRCNVELDLGTYYLPKYPIPEGVTMDEFFAEVSWKGLEERLEILLDKDDPEYAEKRRPYEERLRFELDIITQMGFPGYFLIVMDFIQWGKDNGVPVGPGRGSGAGSLVAYAQKITDLDPLEYDLLFERFLNPERVSMPDFDIDFCMDNRDRVIDYVAETYGRDAVSQIVTFGTMAAKAVVRDVARVQGKPFGLADKLSKLIPFEVGITLTRALVEEPLMKEFVDSSEEAQEIMEMALKLEGLTRNVGKHAGGVVIAPTKLTDFSATYCDEFGHGLVTQFDKSDVEEAGLVKFDFLGLRTLTIVDWAVKTIDRIRAKTGEEPLDIALIDLEDPATFELLKSAETTAVFQLESSGMKDLVRRLKPDRFEDIIALVALFRPGPLQSGMVDDFILRKHGQAELAYPHADYQLDSLQPVLEPTYGIILYQEQVMQIAQVMAGYTLGGADMLRRAMGKKKPEEMEKQRSSFLEGSVANGIDPDLAGNIFDLVEKFAGYGFNKSHSAAYALVSYQTAWLKTHYPAPFMAAVLSSDMQNTDKVVIFIEECRTMKLPLVLPDVNWGEYMFTVNDKGEIVYGLGAIKGVGEGPIEAIVAARDEGGQFKDIFDFCKRVGSKKLNKRVLEALVRSGALDHLGPDRAQLWAAIGEALKAADQSERNQSAGMFDLFGEVEAEQPRDPYAEYMKLRQWTDKERLQGEKDTLGLYVTGHPIDEYEAELPHFITRRIAELMPQRGQQQKMLGLVVDVRVKKTKKGDSLCFVTLDDRTSRIEISLFGEAYDEYRPLLNKDAILLIEGEITIDSYSGTDKLKVRGHKVVDVTQCRARYGRHIEVDCDAGQLKDRSLKAFGELLGKYKGQVTMPVALRYKSVDASATLCLGEAWQVQPTDELLLKLKDQFGGDAVRIRY</sequence>
<dbReference type="InterPro" id="IPR049821">
    <property type="entry name" value="PolIIIA_DnaE1_PHP"/>
</dbReference>
<dbReference type="InterPro" id="IPR004805">
    <property type="entry name" value="DnaE2/DnaE/PolC"/>
</dbReference>
<evidence type="ECO:0000256" key="2">
    <source>
        <dbReference type="ARBA" id="ARBA00012417"/>
    </source>
</evidence>
<dbReference type="Pfam" id="PF17657">
    <property type="entry name" value="DNA_pol3_finger"/>
    <property type="match status" value="1"/>
</dbReference>
<dbReference type="PANTHER" id="PTHR32294:SF0">
    <property type="entry name" value="DNA POLYMERASE III SUBUNIT ALPHA"/>
    <property type="match status" value="1"/>
</dbReference>
<evidence type="ECO:0000259" key="10">
    <source>
        <dbReference type="SMART" id="SM00481"/>
    </source>
</evidence>
<dbReference type="GO" id="GO:0006260">
    <property type="term" value="P:DNA replication"/>
    <property type="evidence" value="ECO:0007669"/>
    <property type="project" value="UniProtKB-KW"/>
</dbReference>
<dbReference type="InterPro" id="IPR040982">
    <property type="entry name" value="DNA_pol3_finger"/>
</dbReference>
<name>A0A430KUB1_9GAMM</name>